<organism evidence="1 2">
    <name type="scientific">Catharanthus roseus</name>
    <name type="common">Madagascar periwinkle</name>
    <name type="synonym">Vinca rosea</name>
    <dbReference type="NCBI Taxonomy" id="4058"/>
    <lineage>
        <taxon>Eukaryota</taxon>
        <taxon>Viridiplantae</taxon>
        <taxon>Streptophyta</taxon>
        <taxon>Embryophyta</taxon>
        <taxon>Tracheophyta</taxon>
        <taxon>Spermatophyta</taxon>
        <taxon>Magnoliopsida</taxon>
        <taxon>eudicotyledons</taxon>
        <taxon>Gunneridae</taxon>
        <taxon>Pentapetalae</taxon>
        <taxon>asterids</taxon>
        <taxon>lamiids</taxon>
        <taxon>Gentianales</taxon>
        <taxon>Apocynaceae</taxon>
        <taxon>Rauvolfioideae</taxon>
        <taxon>Vinceae</taxon>
        <taxon>Catharanthinae</taxon>
        <taxon>Catharanthus</taxon>
    </lineage>
</organism>
<dbReference type="Proteomes" id="UP001060085">
    <property type="component" value="Linkage Group LG03"/>
</dbReference>
<gene>
    <name evidence="1" type="ORF">M9H77_13670</name>
</gene>
<dbReference type="EMBL" id="CM044703">
    <property type="protein sequence ID" value="KAI5673306.1"/>
    <property type="molecule type" value="Genomic_DNA"/>
</dbReference>
<protein>
    <submittedName>
        <fullName evidence="1">Uncharacterized protein</fullName>
    </submittedName>
</protein>
<keyword evidence="2" id="KW-1185">Reference proteome</keyword>
<sequence>MDSDMRDLTSMLEEISTGPISKVRECVVSSKCSGRGRPPRASRGRGRGCSNRRSSLSSVVNPDTPSTLFPYIDAFPGFLYEFIQNWKNVIGDGNCGFRRHIDQNVLEKLTEMVKDEEVATWFVNGTCHKLINEIDEAENRRKLDGLKTKWQTKA</sequence>
<evidence type="ECO:0000313" key="1">
    <source>
        <dbReference type="EMBL" id="KAI5673306.1"/>
    </source>
</evidence>
<reference evidence="2" key="1">
    <citation type="journal article" date="2023" name="Nat. Plants">
        <title>Single-cell RNA sequencing provides a high-resolution roadmap for understanding the multicellular compartmentation of specialized metabolism.</title>
        <authorList>
            <person name="Sun S."/>
            <person name="Shen X."/>
            <person name="Li Y."/>
            <person name="Li Y."/>
            <person name="Wang S."/>
            <person name="Li R."/>
            <person name="Zhang H."/>
            <person name="Shen G."/>
            <person name="Guo B."/>
            <person name="Wei J."/>
            <person name="Xu J."/>
            <person name="St-Pierre B."/>
            <person name="Chen S."/>
            <person name="Sun C."/>
        </authorList>
    </citation>
    <scope>NUCLEOTIDE SEQUENCE [LARGE SCALE GENOMIC DNA]</scope>
</reference>
<accession>A0ACC0BKV5</accession>
<evidence type="ECO:0000313" key="2">
    <source>
        <dbReference type="Proteomes" id="UP001060085"/>
    </source>
</evidence>
<proteinExistence type="predicted"/>
<comment type="caution">
    <text evidence="1">The sequence shown here is derived from an EMBL/GenBank/DDBJ whole genome shotgun (WGS) entry which is preliminary data.</text>
</comment>
<name>A0ACC0BKV5_CATRO</name>